<sequence length="806" mass="91131">MPSVGMRRTTRVFGARVLRSGRRVWTGSRERKQMKTTNGEEWIDLLEATGGGGHAPDWKENGLQQADVPADQEFIDMDVEEKAVESESQELVHCGSSGDNSVVKMFTNVYRRKRKVDSNCFDVSVSGEDTSTLEDKMCGKTYSRKLWSKKWTKKIRLCEIADACETLKVIVQSTCDVRHFVACLLNSVLRYMRKSRIGHNQLFQFFSSKSISQGYSSVGIHFLLDFNSSVERGVCMIIGGGDGSIPVFALDYSAVPFCFTYMHLSILLRGVRLSYILGEQGMRSEGEDDGMSISCIDLEMVHSANVSQTPQIYKSANLKVSFVNSGAAKLASRNVQVRNSRNIQKSSLRSKRRRSLSSLSSRKLNGTIASNRFDSGQRTIQLPSMAPGGRELRSFSPRTNPTGMKQVRSALVGLSRNADSTTCFANILVVESDRCYRERGAAITLEVSSKKQWYLAIKAGDTKRYSVVAEKIMRPCSCNRFTHAVIWAADNRWKLEFPDRRDWWIFKELYKECSDRNVQLPAESCIPVPGVQEVPFYINSDVVFTRPTSYITVKDDELARALTSRAPSYDMDSDDEEWIGKFNDGFSAENDRRNILSDEIFELIIDAFERGFHCNPDDYSDETVVPSIGLNVEKRLLEAVYGYWFKKRKQKRSALVRVFQYYQPRRAQLIPKSVLRKKRSFKRQRSQAGRGKQRFFLHAMAVEQDAEEKQNAIHKLEEAKAAASRSMELAILKRQRAQQLMENADLLTYRATMALRIAELAQIAKSQSQGCAADSSKIASQPQHGAADSSQIVSQSQDDEDVFVEI</sequence>
<protein>
    <submittedName>
        <fullName evidence="1">Uncharacterized protein</fullName>
    </submittedName>
</protein>
<accession>A0ACB9ZM56</accession>
<dbReference type="Proteomes" id="UP001060085">
    <property type="component" value="Linkage Group LG08"/>
</dbReference>
<evidence type="ECO:0000313" key="1">
    <source>
        <dbReference type="EMBL" id="KAI5648459.1"/>
    </source>
</evidence>
<name>A0ACB9ZM56_CATRO</name>
<dbReference type="EMBL" id="CM044708">
    <property type="protein sequence ID" value="KAI5648459.1"/>
    <property type="molecule type" value="Genomic_DNA"/>
</dbReference>
<comment type="caution">
    <text evidence="1">The sequence shown here is derived from an EMBL/GenBank/DDBJ whole genome shotgun (WGS) entry which is preliminary data.</text>
</comment>
<proteinExistence type="predicted"/>
<reference evidence="2" key="1">
    <citation type="journal article" date="2023" name="Nat. Plants">
        <title>Single-cell RNA sequencing provides a high-resolution roadmap for understanding the multicellular compartmentation of specialized metabolism.</title>
        <authorList>
            <person name="Sun S."/>
            <person name="Shen X."/>
            <person name="Li Y."/>
            <person name="Li Y."/>
            <person name="Wang S."/>
            <person name="Li R."/>
            <person name="Zhang H."/>
            <person name="Shen G."/>
            <person name="Guo B."/>
            <person name="Wei J."/>
            <person name="Xu J."/>
            <person name="St-Pierre B."/>
            <person name="Chen S."/>
            <person name="Sun C."/>
        </authorList>
    </citation>
    <scope>NUCLEOTIDE SEQUENCE [LARGE SCALE GENOMIC DNA]</scope>
</reference>
<evidence type="ECO:0000313" key="2">
    <source>
        <dbReference type="Proteomes" id="UP001060085"/>
    </source>
</evidence>
<organism evidence="1 2">
    <name type="scientific">Catharanthus roseus</name>
    <name type="common">Madagascar periwinkle</name>
    <name type="synonym">Vinca rosea</name>
    <dbReference type="NCBI Taxonomy" id="4058"/>
    <lineage>
        <taxon>Eukaryota</taxon>
        <taxon>Viridiplantae</taxon>
        <taxon>Streptophyta</taxon>
        <taxon>Embryophyta</taxon>
        <taxon>Tracheophyta</taxon>
        <taxon>Spermatophyta</taxon>
        <taxon>Magnoliopsida</taxon>
        <taxon>eudicotyledons</taxon>
        <taxon>Gunneridae</taxon>
        <taxon>Pentapetalae</taxon>
        <taxon>asterids</taxon>
        <taxon>lamiids</taxon>
        <taxon>Gentianales</taxon>
        <taxon>Apocynaceae</taxon>
        <taxon>Rauvolfioideae</taxon>
        <taxon>Vinceae</taxon>
        <taxon>Catharanthinae</taxon>
        <taxon>Catharanthus</taxon>
    </lineage>
</organism>
<keyword evidence="2" id="KW-1185">Reference proteome</keyword>
<gene>
    <name evidence="1" type="ORF">M9H77_34464</name>
</gene>